<dbReference type="InterPro" id="IPR018511">
    <property type="entry name" value="Hemolysin-typ_Ca-bd_CS"/>
</dbReference>
<evidence type="ECO:0000313" key="4">
    <source>
        <dbReference type="Proteomes" id="UP000518288"/>
    </source>
</evidence>
<comment type="caution">
    <text evidence="3">The sequence shown here is derived from an EMBL/GenBank/DDBJ whole genome shotgun (WGS) entry which is preliminary data.</text>
</comment>
<proteinExistence type="predicted"/>
<gene>
    <name evidence="3" type="ORF">BDD16_004380</name>
</gene>
<dbReference type="InterPro" id="IPR011049">
    <property type="entry name" value="Serralysin-like_metalloprot_C"/>
</dbReference>
<dbReference type="PROSITE" id="PS00330">
    <property type="entry name" value="HEMOLYSIN_CALCIUM"/>
    <property type="match status" value="2"/>
</dbReference>
<dbReference type="EMBL" id="JACCFH010000001">
    <property type="protein sequence ID" value="NYG35394.1"/>
    <property type="molecule type" value="Genomic_DNA"/>
</dbReference>
<evidence type="ECO:0000256" key="1">
    <source>
        <dbReference type="ARBA" id="ARBA00004613"/>
    </source>
</evidence>
<evidence type="ECO:0000313" key="3">
    <source>
        <dbReference type="EMBL" id="NYG35394.1"/>
    </source>
</evidence>
<accession>A0A7Y9R4E6</accession>
<dbReference type="SUPFAM" id="SSF51120">
    <property type="entry name" value="beta-Roll"/>
    <property type="match status" value="8"/>
</dbReference>
<dbReference type="AlphaFoldDB" id="A0A7Y9R4E6"/>
<keyword evidence="2" id="KW-0964">Secreted</keyword>
<dbReference type="Pfam" id="PF00353">
    <property type="entry name" value="HemolysinCabind"/>
    <property type="match status" value="8"/>
</dbReference>
<reference evidence="3 4" key="1">
    <citation type="submission" date="2020-07" db="EMBL/GenBank/DDBJ databases">
        <title>Genomic Encyclopedia of Archaeal and Bacterial Type Strains, Phase II (KMG-II): from individual species to whole genera.</title>
        <authorList>
            <person name="Goeker M."/>
        </authorList>
    </citation>
    <scope>NUCLEOTIDE SEQUENCE [LARGE SCALE GENOMIC DNA]</scope>
    <source>
        <strain evidence="3 4">DSM 21226</strain>
    </source>
</reference>
<sequence length="1102" mass="111873">MYRVSGNTTTGFHGYDTFKDSGTTGTDKIVVTGATLAVDIGIKGWSATGIEQVDATGTTGAVRLLDTGDANLLDFRTATLTGSNLVIDAAYGNDTVYGSAGADTIVAGSGDDVLDGGAGGDTYRVTGNEAGGWASFHSYDTYQDTGTSGTDKIAALGTGNVDIGFKGNFGATGGIEAIDATGATGTVRLLGDGGNSTLDFRTVTLTGSNIVIDGAYGHDVLYGSAQDNVIVSGWGDDTVDGAGGSDTFRITGNTTTGFQGYDTYADTGTAGTDKIVALGTGDVDIGFKGNFGATGGIEVIDASGATGNVRLLGDSGAQTLDFRTVTLTGTRLVIDAGNGNDVVYGSAGADTLVSHNGEDTVDGAGGSDTYRVTGNTTTGFHGYDTYKDSGTAGTDKIVALGTGDVDIGLLGSFGATSGIEAIDASGATGNVRLLGDNSASTLDFRTVTLTGTRLVIDASNGNDTVYGSAGNDTLVSNHGEDLLDGAGGSDTYRVTGNAAATFHGRDTYKDSGTSGTDTVMALGAGDVDIGVHDWQGTGIEVVDGTGAAGRVRLWANDSANLLDFSTTTFVGSNILIDGAYGSDTIKGSAGNDVILGGADADLLDGQNGSDTYRVTGNRAAGWNSFHHFDLYADTGTTGTDKIVALGTGDVDIGVAGWQNTGIEVVDATGATGLVRLLGRDEADVMDFRTTTLVGANLVIDGGYSNDTIFGSAGADTIIGAGNDDLVDGAEEGDTFRVTGNVAGGWSSFQGYDTYSDTGTTGIDRLVALGGAVDIGLAGWQNTGVETIDATGATGTVRLLGGDDATLFDFSTTTLTGSNLLIDGAWGSDTLVGSAAADQIVGGGGDDRLDGFEGSDTYQVTGNQAEGWRSFQGFDTYQDTGTTGIDTLHAQGAGDVDIGLLNFDVSSGIEVIDTRDVVGQTRIVGSWSDDVLDFSGTSILGSRVVIDGSGGTDVVFGSAGDDTIIGGSGADSMAGGTGNDVYRVGRGASLDVIWDYDETAGNQDVIEFGPDIAIDQLWFQRLDGFLEVSVIGSWDRVYVMDWDTGPASQVEQFRTADGHVLLNTQVDTLISAMAAFDAPSGGTTTLPEAYRAALVPLITSTWS</sequence>
<dbReference type="InterPro" id="IPR001343">
    <property type="entry name" value="Hemolysn_Ca-bd"/>
</dbReference>
<dbReference type="GO" id="GO:0005576">
    <property type="term" value="C:extracellular region"/>
    <property type="evidence" value="ECO:0007669"/>
    <property type="project" value="UniProtKB-SubCell"/>
</dbReference>
<dbReference type="PANTHER" id="PTHR38340">
    <property type="entry name" value="S-LAYER PROTEIN"/>
    <property type="match status" value="1"/>
</dbReference>
<dbReference type="GO" id="GO:0005509">
    <property type="term" value="F:calcium ion binding"/>
    <property type="evidence" value="ECO:0007669"/>
    <property type="project" value="InterPro"/>
</dbReference>
<name>A0A7Y9R4E6_9BURK</name>
<dbReference type="Gene3D" id="2.150.10.10">
    <property type="entry name" value="Serralysin-like metalloprotease, C-terminal"/>
    <property type="match status" value="4"/>
</dbReference>
<evidence type="ECO:0000256" key="2">
    <source>
        <dbReference type="ARBA" id="ARBA00022525"/>
    </source>
</evidence>
<dbReference type="InterPro" id="IPR050557">
    <property type="entry name" value="RTX_toxin/Mannuronan_C5-epim"/>
</dbReference>
<comment type="subcellular location">
    <subcellularLocation>
        <location evidence="1">Secreted</location>
    </subcellularLocation>
</comment>
<organism evidence="3 4">
    <name type="scientific">Sphaerotilus montanus</name>
    <dbReference type="NCBI Taxonomy" id="522889"/>
    <lineage>
        <taxon>Bacteria</taxon>
        <taxon>Pseudomonadati</taxon>
        <taxon>Pseudomonadota</taxon>
        <taxon>Betaproteobacteria</taxon>
        <taxon>Burkholderiales</taxon>
        <taxon>Sphaerotilaceae</taxon>
        <taxon>Sphaerotilus</taxon>
    </lineage>
</organism>
<protein>
    <submittedName>
        <fullName evidence="3">Ca2+-binding RTX toxin-like protein</fullName>
    </submittedName>
</protein>
<keyword evidence="4" id="KW-1185">Reference proteome</keyword>
<dbReference type="Proteomes" id="UP000518288">
    <property type="component" value="Unassembled WGS sequence"/>
</dbReference>
<dbReference type="PANTHER" id="PTHR38340:SF1">
    <property type="entry name" value="S-LAYER PROTEIN"/>
    <property type="match status" value="1"/>
</dbReference>